<evidence type="ECO:0008006" key="3">
    <source>
        <dbReference type="Google" id="ProtNLM"/>
    </source>
</evidence>
<accession>A0A1M5WKX1</accession>
<evidence type="ECO:0000313" key="1">
    <source>
        <dbReference type="EMBL" id="SHH88117.1"/>
    </source>
</evidence>
<reference evidence="1 2" key="1">
    <citation type="submission" date="2016-11" db="EMBL/GenBank/DDBJ databases">
        <authorList>
            <person name="Jaros S."/>
            <person name="Januszkiewicz K."/>
            <person name="Wedrychowicz H."/>
        </authorList>
    </citation>
    <scope>NUCLEOTIDE SEQUENCE [LARGE SCALE GENOMIC DNA]</scope>
    <source>
        <strain evidence="1 2">DSM 9705</strain>
    </source>
</reference>
<gene>
    <name evidence="1" type="ORF">SAMN02745124_02374</name>
</gene>
<dbReference type="AlphaFoldDB" id="A0A1M5WKX1"/>
<dbReference type="STRING" id="1121409.SAMN02745124_02374"/>
<protein>
    <recommendedName>
        <fullName evidence="3">Zinc-or iron-chelating domain-containing protein</fullName>
    </recommendedName>
</protein>
<evidence type="ECO:0000313" key="2">
    <source>
        <dbReference type="Proteomes" id="UP000184139"/>
    </source>
</evidence>
<dbReference type="Proteomes" id="UP000184139">
    <property type="component" value="Unassembled WGS sequence"/>
</dbReference>
<proteinExistence type="predicted"/>
<organism evidence="1 2">
    <name type="scientific">Desulfofustis glycolicus DSM 9705</name>
    <dbReference type="NCBI Taxonomy" id="1121409"/>
    <lineage>
        <taxon>Bacteria</taxon>
        <taxon>Pseudomonadati</taxon>
        <taxon>Thermodesulfobacteriota</taxon>
        <taxon>Desulfobulbia</taxon>
        <taxon>Desulfobulbales</taxon>
        <taxon>Desulfocapsaceae</taxon>
        <taxon>Desulfofustis</taxon>
    </lineage>
</organism>
<dbReference type="OrthoDB" id="5430968at2"/>
<name>A0A1M5WKX1_9BACT</name>
<dbReference type="EMBL" id="FQXS01000013">
    <property type="protein sequence ID" value="SHH88117.1"/>
    <property type="molecule type" value="Genomic_DNA"/>
</dbReference>
<sequence>MSLTLSADLAADLAALYRDMESAYDRVAKQLHHSCDGCPDNCCDSYFTHHTYIEWAYLWLGLAELSEERRQQLSVRAARCIDSYTHAREHGKRPQIMCPLNDNGRCSLYRYRLMVCRTHGVPAVMTRPDGRVIRFPGCFRCQEQIETRPGQQHLPVMERTPLLRRLVDLEQRFVSGRRTGSPRLAMTIADMVVDGPPTHV</sequence>
<dbReference type="RefSeq" id="WP_073376266.1">
    <property type="nucleotide sequence ID" value="NZ_FQXS01000013.1"/>
</dbReference>
<keyword evidence="2" id="KW-1185">Reference proteome</keyword>